<keyword evidence="2" id="KW-1185">Reference proteome</keyword>
<organism evidence="1 2">
    <name type="scientific">Riccia fluitans</name>
    <dbReference type="NCBI Taxonomy" id="41844"/>
    <lineage>
        <taxon>Eukaryota</taxon>
        <taxon>Viridiplantae</taxon>
        <taxon>Streptophyta</taxon>
        <taxon>Embryophyta</taxon>
        <taxon>Marchantiophyta</taxon>
        <taxon>Marchantiopsida</taxon>
        <taxon>Marchantiidae</taxon>
        <taxon>Marchantiales</taxon>
        <taxon>Ricciaceae</taxon>
        <taxon>Riccia</taxon>
    </lineage>
</organism>
<evidence type="ECO:0000313" key="1">
    <source>
        <dbReference type="EMBL" id="KAL2613848.1"/>
    </source>
</evidence>
<accession>A0ABD1XYX3</accession>
<reference evidence="1 2" key="1">
    <citation type="submission" date="2024-09" db="EMBL/GenBank/DDBJ databases">
        <title>Chromosome-scale assembly of Riccia fluitans.</title>
        <authorList>
            <person name="Paukszto L."/>
            <person name="Sawicki J."/>
            <person name="Karawczyk K."/>
            <person name="Piernik-Szablinska J."/>
            <person name="Szczecinska M."/>
            <person name="Mazdziarz M."/>
        </authorList>
    </citation>
    <scope>NUCLEOTIDE SEQUENCE [LARGE SCALE GENOMIC DNA]</scope>
    <source>
        <strain evidence="1">Rf_01</strain>
        <tissue evidence="1">Aerial parts of the thallus</tissue>
    </source>
</reference>
<proteinExistence type="predicted"/>
<dbReference type="Proteomes" id="UP001605036">
    <property type="component" value="Unassembled WGS sequence"/>
</dbReference>
<sequence>MDTDYTATQSDSSPPSAECRNALLEEMRLIAIEASFDNAPKCTQQLGSALEIPVTQCRYSLIVDLIRYRTSRNPSLAVPVQSTSLSGRLLDERNPLDLSRTCTRDLMTDISMDAWDIWWGAHRPP</sequence>
<comment type="caution">
    <text evidence="1">The sequence shown here is derived from an EMBL/GenBank/DDBJ whole genome shotgun (WGS) entry which is preliminary data.</text>
</comment>
<name>A0ABD1XYX3_9MARC</name>
<dbReference type="EMBL" id="JBHFFA010000007">
    <property type="protein sequence ID" value="KAL2613848.1"/>
    <property type="molecule type" value="Genomic_DNA"/>
</dbReference>
<dbReference type="AlphaFoldDB" id="A0ABD1XYX3"/>
<protein>
    <submittedName>
        <fullName evidence="1">Uncharacterized protein</fullName>
    </submittedName>
</protein>
<evidence type="ECO:0000313" key="2">
    <source>
        <dbReference type="Proteomes" id="UP001605036"/>
    </source>
</evidence>
<gene>
    <name evidence="1" type="ORF">R1flu_025540</name>
</gene>